<sequence>MSLLAVETPVFYTQVSPLAAGLCKITAEKYTVSCLHSKTHTAHTIKIKHS</sequence>
<evidence type="ECO:0000313" key="1">
    <source>
        <dbReference type="EMBL" id="CAI9604452.1"/>
    </source>
</evidence>
<protein>
    <submittedName>
        <fullName evidence="1">Uncharacterized protein</fullName>
    </submittedName>
</protein>
<name>A0ABN9G549_9NEOB</name>
<proteinExistence type="predicted"/>
<evidence type="ECO:0000313" key="2">
    <source>
        <dbReference type="Proteomes" id="UP001162483"/>
    </source>
</evidence>
<dbReference type="EMBL" id="CATNWA010017972">
    <property type="protein sequence ID" value="CAI9604452.1"/>
    <property type="molecule type" value="Genomic_DNA"/>
</dbReference>
<accession>A0ABN9G549</accession>
<organism evidence="1 2">
    <name type="scientific">Staurois parvus</name>
    <dbReference type="NCBI Taxonomy" id="386267"/>
    <lineage>
        <taxon>Eukaryota</taxon>
        <taxon>Metazoa</taxon>
        <taxon>Chordata</taxon>
        <taxon>Craniata</taxon>
        <taxon>Vertebrata</taxon>
        <taxon>Euteleostomi</taxon>
        <taxon>Amphibia</taxon>
        <taxon>Batrachia</taxon>
        <taxon>Anura</taxon>
        <taxon>Neobatrachia</taxon>
        <taxon>Ranoidea</taxon>
        <taxon>Ranidae</taxon>
        <taxon>Staurois</taxon>
    </lineage>
</organism>
<reference evidence="1" key="1">
    <citation type="submission" date="2023-05" db="EMBL/GenBank/DDBJ databases">
        <authorList>
            <person name="Stuckert A."/>
        </authorList>
    </citation>
    <scope>NUCLEOTIDE SEQUENCE</scope>
</reference>
<dbReference type="Proteomes" id="UP001162483">
    <property type="component" value="Unassembled WGS sequence"/>
</dbReference>
<comment type="caution">
    <text evidence="1">The sequence shown here is derived from an EMBL/GenBank/DDBJ whole genome shotgun (WGS) entry which is preliminary data.</text>
</comment>
<keyword evidence="2" id="KW-1185">Reference proteome</keyword>
<gene>
    <name evidence="1" type="ORF">SPARVUS_LOCUS13463894</name>
</gene>